<sequence length="175" mass="20138">MDKEKELQEELVWNAGYRMNESLRMIKICLEQLSEEQVWEKPNESSNSIANLILHLCGNITQYGIASIQNLEDERKRDEEFSTESGYTKAELLKKLEDTLSDAKRAFYDAPINELLRKRNVQGFNFSGVGNIIHVTEHLSYHTGQIALWTKILKNKDLAFYGGVNLNAKNETKNI</sequence>
<dbReference type="RefSeq" id="WP_293284768.1">
    <property type="nucleotide sequence ID" value="NZ_CP157804.1"/>
</dbReference>
<name>A0AAU7MUT9_9FLAO</name>
<proteinExistence type="predicted"/>
<dbReference type="AlphaFoldDB" id="A0AAU7MUT9"/>
<dbReference type="EMBL" id="CP157804">
    <property type="protein sequence ID" value="XBQ22168.1"/>
    <property type="molecule type" value="Genomic_DNA"/>
</dbReference>
<dbReference type="SUPFAM" id="SSF109854">
    <property type="entry name" value="DinB/YfiT-like putative metalloenzymes"/>
    <property type="match status" value="1"/>
</dbReference>
<dbReference type="Pfam" id="PF07609">
    <property type="entry name" value="DUF1572"/>
    <property type="match status" value="1"/>
</dbReference>
<reference evidence="1" key="1">
    <citation type="submission" date="2024-05" db="EMBL/GenBank/DDBJ databases">
        <title>Draft Genome Sequences of Flagellimonas sp. MMG031 and Marinobacter sp. MMG032 Isolated from the dinoflagellate Symbiodinium pilosum.</title>
        <authorList>
            <person name="Shikuma N.J."/>
            <person name="Farrell M.V."/>
        </authorList>
    </citation>
    <scope>NUCLEOTIDE SEQUENCE</scope>
    <source>
        <strain evidence="1">MMG031</strain>
    </source>
</reference>
<dbReference type="InterPro" id="IPR034660">
    <property type="entry name" value="DinB/YfiT-like"/>
</dbReference>
<gene>
    <name evidence="1" type="ORF">ABNE31_11220</name>
</gene>
<evidence type="ECO:0000313" key="1">
    <source>
        <dbReference type="EMBL" id="XBQ22168.1"/>
    </source>
</evidence>
<accession>A0AAU7MUT9</accession>
<dbReference type="Gene3D" id="1.20.120.450">
    <property type="entry name" value="dinb family like domain"/>
    <property type="match status" value="1"/>
</dbReference>
<dbReference type="KEGG" id="fld:ABNE31_11220"/>
<dbReference type="InterPro" id="IPR011466">
    <property type="entry name" value="DUF1572"/>
</dbReference>
<organism evidence="1">
    <name type="scientific">Flagellimonas sp. MMG031</name>
    <dbReference type="NCBI Taxonomy" id="3158549"/>
    <lineage>
        <taxon>Bacteria</taxon>
        <taxon>Pseudomonadati</taxon>
        <taxon>Bacteroidota</taxon>
        <taxon>Flavobacteriia</taxon>
        <taxon>Flavobacteriales</taxon>
        <taxon>Flavobacteriaceae</taxon>
        <taxon>Flagellimonas</taxon>
    </lineage>
</organism>
<protein>
    <submittedName>
        <fullName evidence="1">DinB family protein</fullName>
    </submittedName>
</protein>